<evidence type="ECO:0000313" key="2">
    <source>
        <dbReference type="Proteomes" id="UP000008792"/>
    </source>
</evidence>
<evidence type="ECO:0000313" key="1">
    <source>
        <dbReference type="EMBL" id="EDW67927.2"/>
    </source>
</evidence>
<dbReference type="AlphaFoldDB" id="B4LY39"/>
<proteinExistence type="predicted"/>
<keyword evidence="2" id="KW-1185">Reference proteome</keyword>
<gene>
    <name evidence="1" type="primary">Dvir\GJ24435</name>
    <name evidence="1" type="ORF">Dvir_GJ24435</name>
</gene>
<dbReference type="Proteomes" id="UP000008792">
    <property type="component" value="Unassembled WGS sequence"/>
</dbReference>
<organism evidence="1 2">
    <name type="scientific">Drosophila virilis</name>
    <name type="common">Fruit fly</name>
    <dbReference type="NCBI Taxonomy" id="7244"/>
    <lineage>
        <taxon>Eukaryota</taxon>
        <taxon>Metazoa</taxon>
        <taxon>Ecdysozoa</taxon>
        <taxon>Arthropoda</taxon>
        <taxon>Hexapoda</taxon>
        <taxon>Insecta</taxon>
        <taxon>Pterygota</taxon>
        <taxon>Neoptera</taxon>
        <taxon>Endopterygota</taxon>
        <taxon>Diptera</taxon>
        <taxon>Brachycera</taxon>
        <taxon>Muscomorpha</taxon>
        <taxon>Ephydroidea</taxon>
        <taxon>Drosophilidae</taxon>
        <taxon>Drosophila</taxon>
    </lineage>
</organism>
<dbReference type="EMBL" id="CH940650">
    <property type="protein sequence ID" value="EDW67927.2"/>
    <property type="molecule type" value="Genomic_DNA"/>
</dbReference>
<dbReference type="HOGENOM" id="CLU_1422898_0_0_1"/>
<sequence>MALLFLYQLPSYQCQYHKDHTSLELSHDRSQQPELCQAAQSSLDVLEVATARALCLVYGIVAYSPTSSYLSPSGLVPGGRPAVQGAPVSGPILTRPAVPGLAVPGPAVYGPSPSYSSQVKGAARRPSVVVPAVPVVAAPTVQRPAVTGVPHSLGSKRLSSYRPSVSGTVISASTVQRPIVIGVPSSMRGVRPAVSRPVVPGIAVTATPIPQKLFYAGVTARKIPTVEMGAVRPISSGYGSRTVGYKAPY</sequence>
<accession>B4LY39</accession>
<reference evidence="1 2" key="1">
    <citation type="journal article" date="2007" name="Nature">
        <title>Evolution of genes and genomes on the Drosophila phylogeny.</title>
        <authorList>
            <consortium name="Drosophila 12 Genomes Consortium"/>
            <person name="Clark A.G."/>
            <person name="Eisen M.B."/>
            <person name="Smith D.R."/>
            <person name="Bergman C.M."/>
            <person name="Oliver B."/>
            <person name="Markow T.A."/>
            <person name="Kaufman T.C."/>
            <person name="Kellis M."/>
            <person name="Gelbart W."/>
            <person name="Iyer V.N."/>
            <person name="Pollard D.A."/>
            <person name="Sackton T.B."/>
            <person name="Larracuente A.M."/>
            <person name="Singh N.D."/>
            <person name="Abad J.P."/>
            <person name="Abt D.N."/>
            <person name="Adryan B."/>
            <person name="Aguade M."/>
            <person name="Akashi H."/>
            <person name="Anderson W.W."/>
            <person name="Aquadro C.F."/>
            <person name="Ardell D.H."/>
            <person name="Arguello R."/>
            <person name="Artieri C.G."/>
            <person name="Barbash D.A."/>
            <person name="Barker D."/>
            <person name="Barsanti P."/>
            <person name="Batterham P."/>
            <person name="Batzoglou S."/>
            <person name="Begun D."/>
            <person name="Bhutkar A."/>
            <person name="Blanco E."/>
            <person name="Bosak S.A."/>
            <person name="Bradley R.K."/>
            <person name="Brand A.D."/>
            <person name="Brent M.R."/>
            <person name="Brooks A.N."/>
            <person name="Brown R.H."/>
            <person name="Butlin R.K."/>
            <person name="Caggese C."/>
            <person name="Calvi B.R."/>
            <person name="Bernardo de Carvalho A."/>
            <person name="Caspi A."/>
            <person name="Castrezana S."/>
            <person name="Celniker S.E."/>
            <person name="Chang J.L."/>
            <person name="Chapple C."/>
            <person name="Chatterji S."/>
            <person name="Chinwalla A."/>
            <person name="Civetta A."/>
            <person name="Clifton S.W."/>
            <person name="Comeron J.M."/>
            <person name="Costello J.C."/>
            <person name="Coyne J.A."/>
            <person name="Daub J."/>
            <person name="David R.G."/>
            <person name="Delcher A.L."/>
            <person name="Delehaunty K."/>
            <person name="Do C.B."/>
            <person name="Ebling H."/>
            <person name="Edwards K."/>
            <person name="Eickbush T."/>
            <person name="Evans J.D."/>
            <person name="Filipski A."/>
            <person name="Findeiss S."/>
            <person name="Freyhult E."/>
            <person name="Fulton L."/>
            <person name="Fulton R."/>
            <person name="Garcia A.C."/>
            <person name="Gardiner A."/>
            <person name="Garfield D.A."/>
            <person name="Garvin B.E."/>
            <person name="Gibson G."/>
            <person name="Gilbert D."/>
            <person name="Gnerre S."/>
            <person name="Godfrey J."/>
            <person name="Good R."/>
            <person name="Gotea V."/>
            <person name="Gravely B."/>
            <person name="Greenberg A.J."/>
            <person name="Griffiths-Jones S."/>
            <person name="Gross S."/>
            <person name="Guigo R."/>
            <person name="Gustafson E.A."/>
            <person name="Haerty W."/>
            <person name="Hahn M.W."/>
            <person name="Halligan D.L."/>
            <person name="Halpern A.L."/>
            <person name="Halter G.M."/>
            <person name="Han M.V."/>
            <person name="Heger A."/>
            <person name="Hillier L."/>
            <person name="Hinrichs A.S."/>
            <person name="Holmes I."/>
            <person name="Hoskins R.A."/>
            <person name="Hubisz M.J."/>
            <person name="Hultmark D."/>
            <person name="Huntley M.A."/>
            <person name="Jaffe D.B."/>
            <person name="Jagadeeshan S."/>
            <person name="Jeck W.R."/>
            <person name="Johnson J."/>
            <person name="Jones C.D."/>
            <person name="Jordan W.C."/>
            <person name="Karpen G.H."/>
            <person name="Kataoka E."/>
            <person name="Keightley P.D."/>
            <person name="Kheradpour P."/>
            <person name="Kirkness E.F."/>
            <person name="Koerich L.B."/>
            <person name="Kristiansen K."/>
            <person name="Kudrna D."/>
            <person name="Kulathinal R.J."/>
            <person name="Kumar S."/>
            <person name="Kwok R."/>
            <person name="Lander E."/>
            <person name="Langley C.H."/>
            <person name="Lapoint R."/>
            <person name="Lazzaro B.P."/>
            <person name="Lee S.J."/>
            <person name="Levesque L."/>
            <person name="Li R."/>
            <person name="Lin C.F."/>
            <person name="Lin M.F."/>
            <person name="Lindblad-Toh K."/>
            <person name="Llopart A."/>
            <person name="Long M."/>
            <person name="Low L."/>
            <person name="Lozovsky E."/>
            <person name="Lu J."/>
            <person name="Luo M."/>
            <person name="Machado C.A."/>
            <person name="Makalowski W."/>
            <person name="Marzo M."/>
            <person name="Matsuda M."/>
            <person name="Matzkin L."/>
            <person name="McAllister B."/>
            <person name="McBride C.S."/>
            <person name="McKernan B."/>
            <person name="McKernan K."/>
            <person name="Mendez-Lago M."/>
            <person name="Minx P."/>
            <person name="Mollenhauer M.U."/>
            <person name="Montooth K."/>
            <person name="Mount S.M."/>
            <person name="Mu X."/>
            <person name="Myers E."/>
            <person name="Negre B."/>
            <person name="Newfeld S."/>
            <person name="Nielsen R."/>
            <person name="Noor M.A."/>
            <person name="O'Grady P."/>
            <person name="Pachter L."/>
            <person name="Papaceit M."/>
            <person name="Parisi M.J."/>
            <person name="Parisi M."/>
            <person name="Parts L."/>
            <person name="Pedersen J.S."/>
            <person name="Pesole G."/>
            <person name="Phillippy A.M."/>
            <person name="Ponting C.P."/>
            <person name="Pop M."/>
            <person name="Porcelli D."/>
            <person name="Powell J.R."/>
            <person name="Prohaska S."/>
            <person name="Pruitt K."/>
            <person name="Puig M."/>
            <person name="Quesneville H."/>
            <person name="Ram K.R."/>
            <person name="Rand D."/>
            <person name="Rasmussen M.D."/>
            <person name="Reed L.K."/>
            <person name="Reenan R."/>
            <person name="Reily A."/>
            <person name="Remington K.A."/>
            <person name="Rieger T.T."/>
            <person name="Ritchie M.G."/>
            <person name="Robin C."/>
            <person name="Rogers Y.H."/>
            <person name="Rohde C."/>
            <person name="Rozas J."/>
            <person name="Rubenfield M.J."/>
            <person name="Ruiz A."/>
            <person name="Russo S."/>
            <person name="Salzberg S.L."/>
            <person name="Sanchez-Gracia A."/>
            <person name="Saranga D.J."/>
            <person name="Sato H."/>
            <person name="Schaeffer S.W."/>
            <person name="Schatz M.C."/>
            <person name="Schlenke T."/>
            <person name="Schwartz R."/>
            <person name="Segarra C."/>
            <person name="Singh R.S."/>
            <person name="Sirot L."/>
            <person name="Sirota M."/>
            <person name="Sisneros N.B."/>
            <person name="Smith C.D."/>
            <person name="Smith T.F."/>
            <person name="Spieth J."/>
            <person name="Stage D.E."/>
            <person name="Stark A."/>
            <person name="Stephan W."/>
            <person name="Strausberg R.L."/>
            <person name="Strempel S."/>
            <person name="Sturgill D."/>
            <person name="Sutton G."/>
            <person name="Sutton G.G."/>
            <person name="Tao W."/>
            <person name="Teichmann S."/>
            <person name="Tobari Y.N."/>
            <person name="Tomimura Y."/>
            <person name="Tsolas J.M."/>
            <person name="Valente V.L."/>
            <person name="Venter E."/>
            <person name="Venter J.C."/>
            <person name="Vicario S."/>
            <person name="Vieira F.G."/>
            <person name="Vilella A.J."/>
            <person name="Villasante A."/>
            <person name="Walenz B."/>
            <person name="Wang J."/>
            <person name="Wasserman M."/>
            <person name="Watts T."/>
            <person name="Wilson D."/>
            <person name="Wilson R.K."/>
            <person name="Wing R.A."/>
            <person name="Wolfner M.F."/>
            <person name="Wong A."/>
            <person name="Wong G.K."/>
            <person name="Wu C.I."/>
            <person name="Wu G."/>
            <person name="Yamamoto D."/>
            <person name="Yang H.P."/>
            <person name="Yang S.P."/>
            <person name="Yorke J.A."/>
            <person name="Yoshida K."/>
            <person name="Zdobnov E."/>
            <person name="Zhang P."/>
            <person name="Zhang Y."/>
            <person name="Zimin A.V."/>
            <person name="Baldwin J."/>
            <person name="Abdouelleil A."/>
            <person name="Abdulkadir J."/>
            <person name="Abebe A."/>
            <person name="Abera B."/>
            <person name="Abreu J."/>
            <person name="Acer S.C."/>
            <person name="Aftuck L."/>
            <person name="Alexander A."/>
            <person name="An P."/>
            <person name="Anderson E."/>
            <person name="Anderson S."/>
            <person name="Arachi H."/>
            <person name="Azer M."/>
            <person name="Bachantsang P."/>
            <person name="Barry A."/>
            <person name="Bayul T."/>
            <person name="Berlin A."/>
            <person name="Bessette D."/>
            <person name="Bloom T."/>
            <person name="Blye J."/>
            <person name="Boguslavskiy L."/>
            <person name="Bonnet C."/>
            <person name="Boukhgalter B."/>
            <person name="Bourzgui I."/>
            <person name="Brown A."/>
            <person name="Cahill P."/>
            <person name="Channer S."/>
            <person name="Cheshatsang Y."/>
            <person name="Chuda L."/>
            <person name="Citroen M."/>
            <person name="Collymore A."/>
            <person name="Cooke P."/>
            <person name="Costello M."/>
            <person name="D'Aco K."/>
            <person name="Daza R."/>
            <person name="De Haan G."/>
            <person name="DeGray S."/>
            <person name="DeMaso C."/>
            <person name="Dhargay N."/>
            <person name="Dooley K."/>
            <person name="Dooley E."/>
            <person name="Doricent M."/>
            <person name="Dorje P."/>
            <person name="Dorjee K."/>
            <person name="Dupes A."/>
            <person name="Elong R."/>
            <person name="Falk J."/>
            <person name="Farina A."/>
            <person name="Faro S."/>
            <person name="Ferguson D."/>
            <person name="Fisher S."/>
            <person name="Foley C.D."/>
            <person name="Franke A."/>
            <person name="Friedrich D."/>
            <person name="Gadbois L."/>
            <person name="Gearin G."/>
            <person name="Gearin C.R."/>
            <person name="Giannoukos G."/>
            <person name="Goode T."/>
            <person name="Graham J."/>
            <person name="Grandbois E."/>
            <person name="Grewal S."/>
            <person name="Gyaltsen K."/>
            <person name="Hafez N."/>
            <person name="Hagos B."/>
            <person name="Hall J."/>
            <person name="Henson C."/>
            <person name="Hollinger A."/>
            <person name="Honan T."/>
            <person name="Huard M.D."/>
            <person name="Hughes L."/>
            <person name="Hurhula B."/>
            <person name="Husby M.E."/>
            <person name="Kamat A."/>
            <person name="Kanga B."/>
            <person name="Kashin S."/>
            <person name="Khazanovich D."/>
            <person name="Kisner P."/>
            <person name="Lance K."/>
            <person name="Lara M."/>
            <person name="Lee W."/>
            <person name="Lennon N."/>
            <person name="Letendre F."/>
            <person name="LeVine R."/>
            <person name="Lipovsky A."/>
            <person name="Liu X."/>
            <person name="Liu J."/>
            <person name="Liu S."/>
            <person name="Lokyitsang T."/>
            <person name="Lokyitsang Y."/>
            <person name="Lubonja R."/>
            <person name="Lui A."/>
            <person name="MacDonald P."/>
            <person name="Magnisalis V."/>
            <person name="Maru K."/>
            <person name="Matthews C."/>
            <person name="McCusker W."/>
            <person name="McDonough S."/>
            <person name="Mehta T."/>
            <person name="Meldrim J."/>
            <person name="Meneus L."/>
            <person name="Mihai O."/>
            <person name="Mihalev A."/>
            <person name="Mihova T."/>
            <person name="Mittelman R."/>
            <person name="Mlenga V."/>
            <person name="Montmayeur A."/>
            <person name="Mulrain L."/>
            <person name="Navidi A."/>
            <person name="Naylor J."/>
            <person name="Negash T."/>
            <person name="Nguyen T."/>
            <person name="Nguyen N."/>
            <person name="Nicol R."/>
            <person name="Norbu C."/>
            <person name="Norbu N."/>
            <person name="Novod N."/>
            <person name="O'Neill B."/>
            <person name="Osman S."/>
            <person name="Markiewicz E."/>
            <person name="Oyono O.L."/>
            <person name="Patti C."/>
            <person name="Phunkhang P."/>
            <person name="Pierre F."/>
            <person name="Priest M."/>
            <person name="Raghuraman S."/>
            <person name="Rege F."/>
            <person name="Reyes R."/>
            <person name="Rise C."/>
            <person name="Rogov P."/>
            <person name="Ross K."/>
            <person name="Ryan E."/>
            <person name="Settipalli S."/>
            <person name="Shea T."/>
            <person name="Sherpa N."/>
            <person name="Shi L."/>
            <person name="Shih D."/>
            <person name="Sparrow T."/>
            <person name="Spaulding J."/>
            <person name="Stalker J."/>
            <person name="Stange-Thomann N."/>
            <person name="Stavropoulos S."/>
            <person name="Stone C."/>
            <person name="Strader C."/>
            <person name="Tesfaye S."/>
            <person name="Thomson T."/>
            <person name="Thoulutsang Y."/>
            <person name="Thoulutsang D."/>
            <person name="Topham K."/>
            <person name="Topping I."/>
            <person name="Tsamla T."/>
            <person name="Vassiliev H."/>
            <person name="Vo A."/>
            <person name="Wangchuk T."/>
            <person name="Wangdi T."/>
            <person name="Weiand M."/>
            <person name="Wilkinson J."/>
            <person name="Wilson A."/>
            <person name="Yadav S."/>
            <person name="Young G."/>
            <person name="Yu Q."/>
            <person name="Zembek L."/>
            <person name="Zhong D."/>
            <person name="Zimmer A."/>
            <person name="Zwirko Z."/>
            <person name="Jaffe D.B."/>
            <person name="Alvarez P."/>
            <person name="Brockman W."/>
            <person name="Butler J."/>
            <person name="Chin C."/>
            <person name="Gnerre S."/>
            <person name="Grabherr M."/>
            <person name="Kleber M."/>
            <person name="Mauceli E."/>
            <person name="MacCallum I."/>
        </authorList>
    </citation>
    <scope>NUCLEOTIDE SEQUENCE [LARGE SCALE GENOMIC DNA]</scope>
    <source>
        <strain evidence="2">Tucson 15010-1051.87</strain>
    </source>
</reference>
<protein>
    <submittedName>
        <fullName evidence="1">Uncharacterized protein</fullName>
    </submittedName>
</protein>
<name>B4LY39_DROVI</name>
<dbReference type="InParanoid" id="B4LY39"/>